<evidence type="ECO:0000256" key="6">
    <source>
        <dbReference type="ARBA" id="ARBA00024338"/>
    </source>
</evidence>
<evidence type="ECO:0000256" key="8">
    <source>
        <dbReference type="SAM" id="Phobius"/>
    </source>
</evidence>
<feature type="transmembrane region" description="Helical" evidence="8">
    <location>
        <begin position="237"/>
        <end position="256"/>
    </location>
</feature>
<feature type="compositionally biased region" description="Basic and acidic residues" evidence="7">
    <location>
        <begin position="535"/>
        <end position="544"/>
    </location>
</feature>
<comment type="caution">
    <text evidence="9">The sequence shown here is derived from an EMBL/GenBank/DDBJ whole genome shotgun (WGS) entry which is preliminary data.</text>
</comment>
<dbReference type="InterPro" id="IPR011701">
    <property type="entry name" value="MFS"/>
</dbReference>
<feature type="transmembrane region" description="Helical" evidence="8">
    <location>
        <begin position="205"/>
        <end position="225"/>
    </location>
</feature>
<dbReference type="PANTHER" id="PTHR23505:SF79">
    <property type="entry name" value="PROTEIN SPINSTER"/>
    <property type="match status" value="1"/>
</dbReference>
<feature type="transmembrane region" description="Helical" evidence="8">
    <location>
        <begin position="139"/>
        <end position="162"/>
    </location>
</feature>
<feature type="transmembrane region" description="Helical" evidence="8">
    <location>
        <begin position="268"/>
        <end position="288"/>
    </location>
</feature>
<dbReference type="InterPro" id="IPR036259">
    <property type="entry name" value="MFS_trans_sf"/>
</dbReference>
<feature type="transmembrane region" description="Helical" evidence="8">
    <location>
        <begin position="169"/>
        <end position="193"/>
    </location>
</feature>
<sequence>MALRSNSRRTPRFEESEESVTEPLISPSLDMNTSEKSAKFFSFLSSKQNLYSIYVLLLFLITYLLNQLDRYMLAIVTKPLAQEIHYGDQGCMTNTSAASPSPQVACQKLTNQSSCTQFIYNETIFGGCKWDYTGQGFDYQILAGPIFILIYTFAAIPVGIAADLYNRKFFTYMQVLLGISLIFWSVCTLLSGFVTSYWQLALLRFGLGLGEAGCTPFATSLIADYFGQELRGLAMGVYNWGIYTGYSLSYALGNFITDANINNQGWRWSFIIAGIPGIVIGFIILLTVKEPKRGQKNLPSTTKIESSIGNATSTKEKFKQMFKLMRPSLLLLCIASSIRNAAGYVWAYNTQVYFDGLGQTPTQIGTWMSWIPVVGGSIGVVFGGFISDRVVKRTGPHGRIWVLALSQIMSSPFAAGVLFLDPPYCYFSLLPNYIIGEMWVGVALAVLVELVPADVRTTAVAAYFFIISNIGGNMPLLVPSVKRAFINAGYGEVDSLRNTLYLFFPGEYILGAVLFLVSLVVLHRDIEYIKQQQEEKVPAKEDTHSQMPSNYGSASTLATDDQ</sequence>
<comment type="subcellular location">
    <subcellularLocation>
        <location evidence="1">Membrane</location>
        <topology evidence="1">Multi-pass membrane protein</topology>
    </subcellularLocation>
</comment>
<comment type="similarity">
    <text evidence="6">Belongs to the major facilitator superfamily. Spinster (TC 2.A.1.49) family.</text>
</comment>
<proteinExistence type="inferred from homology"/>
<dbReference type="Gene3D" id="1.20.1250.20">
    <property type="entry name" value="MFS general substrate transporter like domains"/>
    <property type="match status" value="1"/>
</dbReference>
<feature type="compositionally biased region" description="Basic residues" evidence="7">
    <location>
        <begin position="1"/>
        <end position="10"/>
    </location>
</feature>
<dbReference type="GO" id="GO:0016020">
    <property type="term" value="C:membrane"/>
    <property type="evidence" value="ECO:0007669"/>
    <property type="project" value="UniProtKB-SubCell"/>
</dbReference>
<dbReference type="OrthoDB" id="3639251at2759"/>
<evidence type="ECO:0000256" key="2">
    <source>
        <dbReference type="ARBA" id="ARBA00022448"/>
    </source>
</evidence>
<dbReference type="InterPro" id="IPR020846">
    <property type="entry name" value="MFS_dom"/>
</dbReference>
<feature type="region of interest" description="Disordered" evidence="7">
    <location>
        <begin position="535"/>
        <end position="562"/>
    </location>
</feature>
<dbReference type="STRING" id="35525.A0A0P5YXQ9"/>
<evidence type="ECO:0000313" key="9">
    <source>
        <dbReference type="EMBL" id="KZS04695.1"/>
    </source>
</evidence>
<dbReference type="InterPro" id="IPR044770">
    <property type="entry name" value="MFS_spinster-like"/>
</dbReference>
<feature type="transmembrane region" description="Helical" evidence="8">
    <location>
        <begin position="460"/>
        <end position="481"/>
    </location>
</feature>
<evidence type="ECO:0000256" key="7">
    <source>
        <dbReference type="SAM" id="MobiDB-lite"/>
    </source>
</evidence>
<dbReference type="AlphaFoldDB" id="A0A0P5YXQ9"/>
<feature type="region of interest" description="Disordered" evidence="7">
    <location>
        <begin position="1"/>
        <end position="27"/>
    </location>
</feature>
<feature type="transmembrane region" description="Helical" evidence="8">
    <location>
        <begin position="426"/>
        <end position="448"/>
    </location>
</feature>
<keyword evidence="10" id="KW-1185">Reference proteome</keyword>
<evidence type="ECO:0000256" key="1">
    <source>
        <dbReference type="ARBA" id="ARBA00004141"/>
    </source>
</evidence>
<reference evidence="9 10" key="1">
    <citation type="submission" date="2016-03" db="EMBL/GenBank/DDBJ databases">
        <title>EvidentialGene: Evidence-directed Construction of Genes on Genomes.</title>
        <authorList>
            <person name="Gilbert D.G."/>
            <person name="Choi J.-H."/>
            <person name="Mockaitis K."/>
            <person name="Colbourne J."/>
            <person name="Pfrender M."/>
        </authorList>
    </citation>
    <scope>NUCLEOTIDE SEQUENCE [LARGE SCALE GENOMIC DNA]</scope>
    <source>
        <strain evidence="9 10">Xinb3</strain>
        <tissue evidence="9">Complete organism</tissue>
    </source>
</reference>
<protein>
    <submittedName>
        <fullName evidence="9">Cis,cis-muconate transport protein</fullName>
    </submittedName>
</protein>
<keyword evidence="2" id="KW-0813">Transport</keyword>
<gene>
    <name evidence="9" type="ORF">APZ42_032302</name>
</gene>
<feature type="transmembrane region" description="Helical" evidence="8">
    <location>
        <begin position="49"/>
        <end position="65"/>
    </location>
</feature>
<dbReference type="GO" id="GO:0022857">
    <property type="term" value="F:transmembrane transporter activity"/>
    <property type="evidence" value="ECO:0007669"/>
    <property type="project" value="InterPro"/>
</dbReference>
<evidence type="ECO:0000313" key="10">
    <source>
        <dbReference type="Proteomes" id="UP000076858"/>
    </source>
</evidence>
<dbReference type="PROSITE" id="PS50850">
    <property type="entry name" value="MFS"/>
    <property type="match status" value="1"/>
</dbReference>
<keyword evidence="5 8" id="KW-0472">Membrane</keyword>
<evidence type="ECO:0000256" key="5">
    <source>
        <dbReference type="ARBA" id="ARBA00023136"/>
    </source>
</evidence>
<dbReference type="PANTHER" id="PTHR23505">
    <property type="entry name" value="SPINSTER"/>
    <property type="match status" value="1"/>
</dbReference>
<feature type="compositionally biased region" description="Polar residues" evidence="7">
    <location>
        <begin position="545"/>
        <end position="562"/>
    </location>
</feature>
<feature type="transmembrane region" description="Helical" evidence="8">
    <location>
        <begin position="329"/>
        <end position="347"/>
    </location>
</feature>
<dbReference type="EMBL" id="LRGB01003101">
    <property type="protein sequence ID" value="KZS04695.1"/>
    <property type="molecule type" value="Genomic_DNA"/>
</dbReference>
<dbReference type="Pfam" id="PF07690">
    <property type="entry name" value="MFS_1"/>
    <property type="match status" value="1"/>
</dbReference>
<feature type="transmembrane region" description="Helical" evidence="8">
    <location>
        <begin position="398"/>
        <end position="420"/>
    </location>
</feature>
<evidence type="ECO:0000256" key="3">
    <source>
        <dbReference type="ARBA" id="ARBA00022692"/>
    </source>
</evidence>
<evidence type="ECO:0000256" key="4">
    <source>
        <dbReference type="ARBA" id="ARBA00022989"/>
    </source>
</evidence>
<feature type="transmembrane region" description="Helical" evidence="8">
    <location>
        <begin position="367"/>
        <end position="386"/>
    </location>
</feature>
<name>A0A0P5YXQ9_9CRUS</name>
<feature type="transmembrane region" description="Helical" evidence="8">
    <location>
        <begin position="501"/>
        <end position="522"/>
    </location>
</feature>
<keyword evidence="4 8" id="KW-1133">Transmembrane helix</keyword>
<dbReference type="SUPFAM" id="SSF103473">
    <property type="entry name" value="MFS general substrate transporter"/>
    <property type="match status" value="1"/>
</dbReference>
<accession>A0A0P5YXQ9</accession>
<dbReference type="CDD" id="cd17328">
    <property type="entry name" value="MFS_spinster_like"/>
    <property type="match status" value="1"/>
</dbReference>
<dbReference type="Proteomes" id="UP000076858">
    <property type="component" value="Unassembled WGS sequence"/>
</dbReference>
<keyword evidence="3 8" id="KW-0812">Transmembrane</keyword>
<organism evidence="9 10">
    <name type="scientific">Daphnia magna</name>
    <dbReference type="NCBI Taxonomy" id="35525"/>
    <lineage>
        <taxon>Eukaryota</taxon>
        <taxon>Metazoa</taxon>
        <taxon>Ecdysozoa</taxon>
        <taxon>Arthropoda</taxon>
        <taxon>Crustacea</taxon>
        <taxon>Branchiopoda</taxon>
        <taxon>Diplostraca</taxon>
        <taxon>Cladocera</taxon>
        <taxon>Anomopoda</taxon>
        <taxon>Daphniidae</taxon>
        <taxon>Daphnia</taxon>
    </lineage>
</organism>